<dbReference type="PANTHER" id="PTHR43489:SF7">
    <property type="entry name" value="3-DEHYDRO-D-GULOSIDE 4-EPIMERASE-RELATED"/>
    <property type="match status" value="1"/>
</dbReference>
<sequence>MKLALQLSLTPGKTPGDKARWAKDHGVQGLELNAASNASLRAQADEIGDILPICSVCANATLEGEMSFDFLHPDKTKRRASIEGSKAILKFCGEVGAVGQIVPPIFGGPAVPDLSPFLGTLQLEDQLMIAALQELGPIAAENKTLFMLEPLNRYEQHYLRKQSDAVRLIDAAQTPGIGLLSDFFHMHIEETSTPQAFRNAKGYTSHLHLADNTRMEPGSGDIDFVSSFKVLVENGFDGFMAYECGISGDSEAEKAENLAKSLDYMRSCLDKAQNA</sequence>
<evidence type="ECO:0000259" key="2">
    <source>
        <dbReference type="Pfam" id="PF01261"/>
    </source>
</evidence>
<dbReference type="InterPro" id="IPR036237">
    <property type="entry name" value="Xyl_isomerase-like_sf"/>
</dbReference>
<dbReference type="SUPFAM" id="SSF51658">
    <property type="entry name" value="Xylose isomerase-like"/>
    <property type="match status" value="1"/>
</dbReference>
<gene>
    <name evidence="3" type="ORF">B1R32_104219</name>
</gene>
<dbReference type="Gene3D" id="3.20.20.150">
    <property type="entry name" value="Divalent-metal-dependent TIM barrel enzymes"/>
    <property type="match status" value="1"/>
</dbReference>
<evidence type="ECO:0000313" key="3">
    <source>
        <dbReference type="EMBL" id="PQV64720.1"/>
    </source>
</evidence>
<dbReference type="PANTHER" id="PTHR43489">
    <property type="entry name" value="ISOMERASE"/>
    <property type="match status" value="1"/>
</dbReference>
<dbReference type="Proteomes" id="UP000237684">
    <property type="component" value="Unassembled WGS sequence"/>
</dbReference>
<dbReference type="InParanoid" id="A0A2S8SVA0"/>
<dbReference type="InterPro" id="IPR013022">
    <property type="entry name" value="Xyl_isomerase-like_TIM-brl"/>
</dbReference>
<dbReference type="OrthoDB" id="9814946at2"/>
<keyword evidence="1 3" id="KW-0413">Isomerase</keyword>
<comment type="caution">
    <text evidence="3">The sequence shown here is derived from an EMBL/GenBank/DDBJ whole genome shotgun (WGS) entry which is preliminary data.</text>
</comment>
<evidence type="ECO:0000256" key="1">
    <source>
        <dbReference type="ARBA" id="ARBA00023235"/>
    </source>
</evidence>
<dbReference type="RefSeq" id="WP_105483085.1">
    <property type="nucleotide sequence ID" value="NZ_NIGF01000004.1"/>
</dbReference>
<dbReference type="GO" id="GO:0016853">
    <property type="term" value="F:isomerase activity"/>
    <property type="evidence" value="ECO:0007669"/>
    <property type="project" value="UniProtKB-KW"/>
</dbReference>
<keyword evidence="4" id="KW-1185">Reference proteome</keyword>
<organism evidence="3 4">
    <name type="scientific">Abditibacterium utsteinense</name>
    <dbReference type="NCBI Taxonomy" id="1960156"/>
    <lineage>
        <taxon>Bacteria</taxon>
        <taxon>Pseudomonadati</taxon>
        <taxon>Abditibacteriota</taxon>
        <taxon>Abditibacteriia</taxon>
        <taxon>Abditibacteriales</taxon>
        <taxon>Abditibacteriaceae</taxon>
        <taxon>Abditibacterium</taxon>
    </lineage>
</organism>
<protein>
    <submittedName>
        <fullName evidence="3">Sugar phosphate isomerase/epimerase</fullName>
    </submittedName>
</protein>
<dbReference type="AlphaFoldDB" id="A0A2S8SVA0"/>
<evidence type="ECO:0000313" key="4">
    <source>
        <dbReference type="Proteomes" id="UP000237684"/>
    </source>
</evidence>
<feature type="domain" description="Xylose isomerase-like TIM barrel" evidence="2">
    <location>
        <begin position="20"/>
        <end position="268"/>
    </location>
</feature>
<dbReference type="EMBL" id="NIGF01000004">
    <property type="protein sequence ID" value="PQV64720.1"/>
    <property type="molecule type" value="Genomic_DNA"/>
</dbReference>
<accession>A0A2S8SVA0</accession>
<dbReference type="InterPro" id="IPR050417">
    <property type="entry name" value="Sugar_Epim/Isomerase"/>
</dbReference>
<dbReference type="Pfam" id="PF01261">
    <property type="entry name" value="AP_endonuc_2"/>
    <property type="match status" value="1"/>
</dbReference>
<name>A0A2S8SVA0_9BACT</name>
<proteinExistence type="predicted"/>
<reference evidence="3 4" key="1">
    <citation type="journal article" date="2018" name="Syst. Appl. Microbiol.">
        <title>Abditibacterium utsteinense sp. nov., the first cultivated member of candidate phylum FBP, isolated from ice-free Antarctic soil samples.</title>
        <authorList>
            <person name="Tahon G."/>
            <person name="Tytgat B."/>
            <person name="Lebbe L."/>
            <person name="Carlier A."/>
            <person name="Willems A."/>
        </authorList>
    </citation>
    <scope>NUCLEOTIDE SEQUENCE [LARGE SCALE GENOMIC DNA]</scope>
    <source>
        <strain evidence="3 4">LMG 29911</strain>
    </source>
</reference>